<dbReference type="EMBL" id="JBEAFC010000002">
    <property type="protein sequence ID" value="KAL1565879.1"/>
    <property type="molecule type" value="Genomic_DNA"/>
</dbReference>
<reference evidence="1 2" key="1">
    <citation type="submission" date="2024-06" db="EMBL/GenBank/DDBJ databases">
        <title>A chromosome level genome sequence of Diviner's sage (Salvia divinorum).</title>
        <authorList>
            <person name="Ford S.A."/>
            <person name="Ro D.-K."/>
            <person name="Ness R.W."/>
            <person name="Phillips M.A."/>
        </authorList>
    </citation>
    <scope>NUCLEOTIDE SEQUENCE [LARGE SCALE GENOMIC DNA]</scope>
    <source>
        <strain evidence="1">SAF-2024a</strain>
        <tissue evidence="1">Leaf</tissue>
    </source>
</reference>
<keyword evidence="2" id="KW-1185">Reference proteome</keyword>
<comment type="caution">
    <text evidence="1">The sequence shown here is derived from an EMBL/GenBank/DDBJ whole genome shotgun (WGS) entry which is preliminary data.</text>
</comment>
<name>A0ABD1IAX8_SALDI</name>
<dbReference type="AlphaFoldDB" id="A0ABD1IAX8"/>
<accession>A0ABD1IAX8</accession>
<proteinExistence type="predicted"/>
<evidence type="ECO:0000313" key="1">
    <source>
        <dbReference type="EMBL" id="KAL1565879.1"/>
    </source>
</evidence>
<sequence>MSGEVWQVKDKATLVRGGYRTGWYTWLESLKLKCETRLMLETRTLKFVVTKDFVARTAKVEMVHSVLTCGHTLSLFVIMRRPNWCFAYVIRVLVRRAAASGKRLKQSSMQSPARPSRMRLMAQSMNIKSQSSTIRPFKRQAALLFRHLGKLCEHGDVEIRGMGLLAISENTKSILLIVDSATTASSTLLLLSMSQSTTANAADIYPSPQRQNSGSFR</sequence>
<dbReference type="Proteomes" id="UP001567538">
    <property type="component" value="Unassembled WGS sequence"/>
</dbReference>
<evidence type="ECO:0000313" key="2">
    <source>
        <dbReference type="Proteomes" id="UP001567538"/>
    </source>
</evidence>
<organism evidence="1 2">
    <name type="scientific">Salvia divinorum</name>
    <name type="common">Maria pastora</name>
    <name type="synonym">Diviner's sage</name>
    <dbReference type="NCBI Taxonomy" id="28513"/>
    <lineage>
        <taxon>Eukaryota</taxon>
        <taxon>Viridiplantae</taxon>
        <taxon>Streptophyta</taxon>
        <taxon>Embryophyta</taxon>
        <taxon>Tracheophyta</taxon>
        <taxon>Spermatophyta</taxon>
        <taxon>Magnoliopsida</taxon>
        <taxon>eudicotyledons</taxon>
        <taxon>Gunneridae</taxon>
        <taxon>Pentapetalae</taxon>
        <taxon>asterids</taxon>
        <taxon>lamiids</taxon>
        <taxon>Lamiales</taxon>
        <taxon>Lamiaceae</taxon>
        <taxon>Nepetoideae</taxon>
        <taxon>Mentheae</taxon>
        <taxon>Salviinae</taxon>
        <taxon>Salvia</taxon>
        <taxon>Salvia subgen. Calosphace</taxon>
    </lineage>
</organism>
<protein>
    <submittedName>
        <fullName evidence="1">Uncharacterized protein</fullName>
    </submittedName>
</protein>
<gene>
    <name evidence="1" type="ORF">AAHA92_01556</name>
</gene>